<protein>
    <submittedName>
        <fullName evidence="2">Uncharacterized protein</fullName>
    </submittedName>
</protein>
<sequence length="62" mass="6854">MKLNVIRQRGLWWAISAICILASIIAMLMLQTQVGTPAVRTRLPQSRNASAPELDCSQPGNY</sequence>
<keyword evidence="1" id="KW-0812">Transmembrane</keyword>
<organism evidence="2">
    <name type="scientific">Leptolyngbya boryana CZ1</name>
    <dbReference type="NCBI Taxonomy" id="3060204"/>
    <lineage>
        <taxon>Bacteria</taxon>
        <taxon>Bacillati</taxon>
        <taxon>Cyanobacteriota</taxon>
        <taxon>Cyanophyceae</taxon>
        <taxon>Leptolyngbyales</taxon>
        <taxon>Leptolyngbyaceae</taxon>
        <taxon>Leptolyngbya group</taxon>
        <taxon>Leptolyngbya</taxon>
    </lineage>
</organism>
<dbReference type="EMBL" id="CP130144">
    <property type="protein sequence ID" value="WNZ46200.1"/>
    <property type="molecule type" value="Genomic_DNA"/>
</dbReference>
<reference evidence="2" key="1">
    <citation type="journal article" date="2023" name="Plants (Basel)">
        <title>Genomic Analysis of Leptolyngbya boryana CZ1 Reveals Efficient Carbon Fixation Modules.</title>
        <authorList>
            <person name="Bai X."/>
            <person name="Wang H."/>
            <person name="Cheng W."/>
            <person name="Wang J."/>
            <person name="Ma M."/>
            <person name="Hu H."/>
            <person name="Song Z."/>
            <person name="Ma H."/>
            <person name="Fan Y."/>
            <person name="Du C."/>
            <person name="Xu J."/>
        </authorList>
    </citation>
    <scope>NUCLEOTIDE SEQUENCE</scope>
    <source>
        <strain evidence="2">CZ1</strain>
    </source>
</reference>
<evidence type="ECO:0000313" key="2">
    <source>
        <dbReference type="EMBL" id="WNZ46200.1"/>
    </source>
</evidence>
<reference evidence="2" key="2">
    <citation type="submission" date="2023-07" db="EMBL/GenBank/DDBJ databases">
        <authorList>
            <person name="Bai X.-H."/>
            <person name="Wang H.-H."/>
            <person name="Wang J."/>
            <person name="Ma M.-Y."/>
            <person name="Hu H.-H."/>
            <person name="Song Z.-L."/>
            <person name="Ma H.-G."/>
            <person name="Fan Y."/>
            <person name="Du C.-Y."/>
            <person name="Xu J.-C."/>
        </authorList>
    </citation>
    <scope>NUCLEOTIDE SEQUENCE</scope>
    <source>
        <strain evidence="2">CZ1</strain>
    </source>
</reference>
<gene>
    <name evidence="2" type="ORF">Q2T42_30895</name>
</gene>
<proteinExistence type="predicted"/>
<accession>A0AA96WUV5</accession>
<evidence type="ECO:0000256" key="1">
    <source>
        <dbReference type="SAM" id="Phobius"/>
    </source>
</evidence>
<dbReference type="AlphaFoldDB" id="A0AA96WUV5"/>
<keyword evidence="1" id="KW-1133">Transmembrane helix</keyword>
<feature type="transmembrane region" description="Helical" evidence="1">
    <location>
        <begin position="12"/>
        <end position="30"/>
    </location>
</feature>
<dbReference type="RefSeq" id="WP_316427445.1">
    <property type="nucleotide sequence ID" value="NZ_CP130144.1"/>
</dbReference>
<keyword evidence="1" id="KW-0472">Membrane</keyword>
<name>A0AA96WUV5_LEPBY</name>